<dbReference type="GO" id="GO:0004673">
    <property type="term" value="F:protein histidine kinase activity"/>
    <property type="evidence" value="ECO:0007669"/>
    <property type="project" value="UniProtKB-EC"/>
</dbReference>
<evidence type="ECO:0000256" key="5">
    <source>
        <dbReference type="ARBA" id="ARBA00022679"/>
    </source>
</evidence>
<evidence type="ECO:0000313" key="13">
    <source>
        <dbReference type="Proteomes" id="UP000297989"/>
    </source>
</evidence>
<sequence length="186" mass="21612">MKLTQRLSLRVRLTLIFLILVSITWAISSFVAWRKTTDNVDELFDTQLMLFARRLSTLDLNEINAPQRMAHTPKKLKHGHIDDDALAFAIFSADGKMLLHDGDNGQDIPYRYRREGFDNGYLKDDNDLWRFLWLNSVDGKYRIVVGQEWDYREDMALAIVAAQLSPWLIAVAVMRVSLLLMLNREL</sequence>
<comment type="catalytic activity">
    <reaction evidence="1">
        <text>ATP + protein L-histidine = ADP + protein N-phospho-L-histidine.</text>
        <dbReference type="EC" id="2.7.13.3"/>
    </reaction>
</comment>
<feature type="transmembrane region" description="Helical" evidence="10">
    <location>
        <begin position="12"/>
        <end position="33"/>
    </location>
</feature>
<dbReference type="GO" id="GO:0005524">
    <property type="term" value="F:ATP binding"/>
    <property type="evidence" value="ECO:0007669"/>
    <property type="project" value="UniProtKB-KW"/>
</dbReference>
<organism evidence="12 13">
    <name type="scientific">Salmonella enterica subsp. enterica serovar Poona</name>
    <dbReference type="NCBI Taxonomy" id="436295"/>
    <lineage>
        <taxon>Bacteria</taxon>
        <taxon>Pseudomonadati</taxon>
        <taxon>Pseudomonadota</taxon>
        <taxon>Gammaproteobacteria</taxon>
        <taxon>Enterobacterales</taxon>
        <taxon>Enterobacteriaceae</taxon>
        <taxon>Salmonella</taxon>
    </lineage>
</organism>
<dbReference type="PANTHER" id="PTHR45436">
    <property type="entry name" value="SENSOR HISTIDINE KINASE YKOH"/>
    <property type="match status" value="1"/>
</dbReference>
<dbReference type="InterPro" id="IPR050428">
    <property type="entry name" value="TCS_sensor_his_kinase"/>
</dbReference>
<comment type="caution">
    <text evidence="12">The sequence shown here is derived from an EMBL/GenBank/DDBJ whole genome shotgun (WGS) entry which is preliminary data.</text>
</comment>
<protein>
    <recommendedName>
        <fullName evidence="3">histidine kinase</fullName>
        <ecNumber evidence="3">2.7.13.3</ecNumber>
    </recommendedName>
</protein>
<evidence type="ECO:0000256" key="3">
    <source>
        <dbReference type="ARBA" id="ARBA00012438"/>
    </source>
</evidence>
<reference evidence="12 13" key="1">
    <citation type="submission" date="2018-03" db="EMBL/GenBank/DDBJ databases">
        <title>Non-Typhoidal Salmonella genome sequencing and assembly.</title>
        <authorList>
            <person name="Matchawe C."/>
        </authorList>
    </citation>
    <scope>NUCLEOTIDE SEQUENCE [LARGE SCALE GENOMIC DNA]</scope>
    <source>
        <strain evidence="12 13">8EV</strain>
    </source>
</reference>
<comment type="subcellular location">
    <subcellularLocation>
        <location evidence="2">Membrane</location>
        <topology evidence="2">Multi-pass membrane protein</topology>
    </subcellularLocation>
</comment>
<dbReference type="InterPro" id="IPR013727">
    <property type="entry name" value="2CSK_N"/>
</dbReference>
<keyword evidence="8" id="KW-0067">ATP-binding</keyword>
<keyword evidence="7 12" id="KW-0418">Kinase</keyword>
<keyword evidence="10" id="KW-1133">Transmembrane helix</keyword>
<evidence type="ECO:0000259" key="11">
    <source>
        <dbReference type="Pfam" id="PF08521"/>
    </source>
</evidence>
<keyword evidence="6" id="KW-0547">Nucleotide-binding</keyword>
<feature type="domain" description="Two-component sensor kinase N-terminal" evidence="11">
    <location>
        <begin position="23"/>
        <end position="157"/>
    </location>
</feature>
<dbReference type="Pfam" id="PF08521">
    <property type="entry name" value="2CSK_N"/>
    <property type="match status" value="1"/>
</dbReference>
<dbReference type="EC" id="2.7.13.3" evidence="3"/>
<keyword evidence="5" id="KW-0808">Transferase</keyword>
<name>A0A659SD72_SALET</name>
<proteinExistence type="predicted"/>
<dbReference type="GO" id="GO:0005886">
    <property type="term" value="C:plasma membrane"/>
    <property type="evidence" value="ECO:0007669"/>
    <property type="project" value="TreeGrafter"/>
</dbReference>
<evidence type="ECO:0000256" key="1">
    <source>
        <dbReference type="ARBA" id="ARBA00000085"/>
    </source>
</evidence>
<keyword evidence="9" id="KW-0902">Two-component regulatory system</keyword>
<dbReference type="EMBL" id="PYKK01000636">
    <property type="protein sequence ID" value="TGD44493.1"/>
    <property type="molecule type" value="Genomic_DNA"/>
</dbReference>
<evidence type="ECO:0000256" key="8">
    <source>
        <dbReference type="ARBA" id="ARBA00022840"/>
    </source>
</evidence>
<evidence type="ECO:0000256" key="9">
    <source>
        <dbReference type="ARBA" id="ARBA00023012"/>
    </source>
</evidence>
<evidence type="ECO:0000256" key="2">
    <source>
        <dbReference type="ARBA" id="ARBA00004141"/>
    </source>
</evidence>
<accession>A0A659SD72</accession>
<feature type="transmembrane region" description="Helical" evidence="10">
    <location>
        <begin position="155"/>
        <end position="182"/>
    </location>
</feature>
<dbReference type="GO" id="GO:0000160">
    <property type="term" value="P:phosphorelay signal transduction system"/>
    <property type="evidence" value="ECO:0007669"/>
    <property type="project" value="UniProtKB-KW"/>
</dbReference>
<dbReference type="AlphaFoldDB" id="A0A659SD72"/>
<evidence type="ECO:0000256" key="7">
    <source>
        <dbReference type="ARBA" id="ARBA00022777"/>
    </source>
</evidence>
<dbReference type="PANTHER" id="PTHR45436:SF14">
    <property type="entry name" value="SENSOR PROTEIN QSEC"/>
    <property type="match status" value="1"/>
</dbReference>
<dbReference type="FunFam" id="1.20.5.1040:FF:000001">
    <property type="entry name" value="Sensor histidine kinase QseC"/>
    <property type="match status" value="1"/>
</dbReference>
<evidence type="ECO:0000256" key="4">
    <source>
        <dbReference type="ARBA" id="ARBA00022553"/>
    </source>
</evidence>
<evidence type="ECO:0000313" key="12">
    <source>
        <dbReference type="EMBL" id="TGD44493.1"/>
    </source>
</evidence>
<keyword evidence="10" id="KW-0812">Transmembrane</keyword>
<evidence type="ECO:0000256" key="6">
    <source>
        <dbReference type="ARBA" id="ARBA00022741"/>
    </source>
</evidence>
<dbReference type="Gene3D" id="1.20.5.1040">
    <property type="entry name" value="Sensor protein qsec"/>
    <property type="match status" value="2"/>
</dbReference>
<feature type="non-terminal residue" evidence="12">
    <location>
        <position position="186"/>
    </location>
</feature>
<dbReference type="Proteomes" id="UP000297989">
    <property type="component" value="Unassembled WGS sequence"/>
</dbReference>
<gene>
    <name evidence="12" type="ORF">C9F10_08790</name>
</gene>
<keyword evidence="10" id="KW-0472">Membrane</keyword>
<evidence type="ECO:0000256" key="10">
    <source>
        <dbReference type="SAM" id="Phobius"/>
    </source>
</evidence>
<keyword evidence="4" id="KW-0597">Phosphoprotein</keyword>